<accession>A0A518FUK3</accession>
<gene>
    <name evidence="2" type="ORF">Pan153_46950</name>
</gene>
<proteinExistence type="predicted"/>
<protein>
    <submittedName>
        <fullName evidence="2">Uncharacterized protein</fullName>
    </submittedName>
</protein>
<dbReference type="RefSeq" id="WP_145458001.1">
    <property type="nucleotide sequence ID" value="NZ_CP036317.1"/>
</dbReference>
<reference evidence="2 3" key="1">
    <citation type="submission" date="2019-02" db="EMBL/GenBank/DDBJ databases">
        <title>Deep-cultivation of Planctomycetes and their phenomic and genomic characterization uncovers novel biology.</title>
        <authorList>
            <person name="Wiegand S."/>
            <person name="Jogler M."/>
            <person name="Boedeker C."/>
            <person name="Pinto D."/>
            <person name="Vollmers J."/>
            <person name="Rivas-Marin E."/>
            <person name="Kohn T."/>
            <person name="Peeters S.H."/>
            <person name="Heuer A."/>
            <person name="Rast P."/>
            <person name="Oberbeckmann S."/>
            <person name="Bunk B."/>
            <person name="Jeske O."/>
            <person name="Meyerdierks A."/>
            <person name="Storesund J.E."/>
            <person name="Kallscheuer N."/>
            <person name="Luecker S."/>
            <person name="Lage O.M."/>
            <person name="Pohl T."/>
            <person name="Merkel B.J."/>
            <person name="Hornburger P."/>
            <person name="Mueller R.-W."/>
            <person name="Bruemmer F."/>
            <person name="Labrenz M."/>
            <person name="Spormann A.M."/>
            <person name="Op den Camp H."/>
            <person name="Overmann J."/>
            <person name="Amann R."/>
            <person name="Jetten M.S.M."/>
            <person name="Mascher T."/>
            <person name="Medema M.H."/>
            <person name="Devos D.P."/>
            <person name="Kaster A.-K."/>
            <person name="Ovreas L."/>
            <person name="Rohde M."/>
            <person name="Galperin M.Y."/>
            <person name="Jogler C."/>
        </authorList>
    </citation>
    <scope>NUCLEOTIDE SEQUENCE [LARGE SCALE GENOMIC DNA]</scope>
    <source>
        <strain evidence="2 3">Pan153</strain>
    </source>
</reference>
<name>A0A518FUK3_9PLAN</name>
<evidence type="ECO:0000256" key="1">
    <source>
        <dbReference type="SAM" id="SignalP"/>
    </source>
</evidence>
<dbReference type="AlphaFoldDB" id="A0A518FUK3"/>
<feature type="chain" id="PRO_5022083233" evidence="1">
    <location>
        <begin position="27"/>
        <end position="324"/>
    </location>
</feature>
<sequence length="324" mass="36059" precursor="true">MPVKSRKLIVSLLAFALTLLPNLSYAEEPAQENTYRPVWDSVSDLIRRREYGTAAAFLESQSEEPGLRYHSATLEADKQVITGLLALEHMVYEQAEALPAGSRIQIYGIKYEMCKYQKNQKGDELLLKSGISGREVRKPVASLPSSTWLQLVGNQLKDVSQPSLILGVFAGFDKSPDIKAARKRFNAAAAEGVDVSLWLTRLEDAQAAKKRAKIETKSNTEDADPLVGHWRVSIGRERWGFNLKVRENGSSIITVTPIMLVKMRRHKIPLVLATTTTGKWLRKDDGTYQMTNQRGATMKFTLVGDRLMGKTASGADVLGLRQVK</sequence>
<organism evidence="2 3">
    <name type="scientific">Gimesia panareensis</name>
    <dbReference type="NCBI Taxonomy" id="2527978"/>
    <lineage>
        <taxon>Bacteria</taxon>
        <taxon>Pseudomonadati</taxon>
        <taxon>Planctomycetota</taxon>
        <taxon>Planctomycetia</taxon>
        <taxon>Planctomycetales</taxon>
        <taxon>Planctomycetaceae</taxon>
        <taxon>Gimesia</taxon>
    </lineage>
</organism>
<dbReference type="EMBL" id="CP036317">
    <property type="protein sequence ID" value="QDV20026.1"/>
    <property type="molecule type" value="Genomic_DNA"/>
</dbReference>
<keyword evidence="1" id="KW-0732">Signal</keyword>
<evidence type="ECO:0000313" key="2">
    <source>
        <dbReference type="EMBL" id="QDV20026.1"/>
    </source>
</evidence>
<feature type="signal peptide" evidence="1">
    <location>
        <begin position="1"/>
        <end position="26"/>
    </location>
</feature>
<dbReference type="Proteomes" id="UP000320839">
    <property type="component" value="Chromosome"/>
</dbReference>
<evidence type="ECO:0000313" key="3">
    <source>
        <dbReference type="Proteomes" id="UP000320839"/>
    </source>
</evidence>